<gene>
    <name evidence="11" type="primary">LOC107225369</name>
</gene>
<dbReference type="OrthoDB" id="295274at2759"/>
<dbReference type="InParanoid" id="A0A6J0C211"/>
<dbReference type="FunCoup" id="A0A6J0C211">
    <property type="interactions" value="1326"/>
</dbReference>
<dbReference type="PROSITE" id="PS50157">
    <property type="entry name" value="ZINC_FINGER_C2H2_2"/>
    <property type="match status" value="1"/>
</dbReference>
<dbReference type="PROSITE" id="PS50217">
    <property type="entry name" value="BZIP"/>
    <property type="match status" value="1"/>
</dbReference>
<feature type="region of interest" description="Disordered" evidence="7">
    <location>
        <begin position="298"/>
        <end position="326"/>
    </location>
</feature>
<evidence type="ECO:0000259" key="8">
    <source>
        <dbReference type="PROSITE" id="PS50157"/>
    </source>
</evidence>
<evidence type="ECO:0000313" key="11">
    <source>
        <dbReference type="RefSeq" id="XP_015521301.1"/>
    </source>
</evidence>
<dbReference type="CDD" id="cd14687">
    <property type="entry name" value="bZIP_ATF2"/>
    <property type="match status" value="1"/>
</dbReference>
<feature type="domain" description="BZIP" evidence="9">
    <location>
        <begin position="325"/>
        <end position="388"/>
    </location>
</feature>
<keyword evidence="5" id="KW-0479">Metal-binding</keyword>
<keyword evidence="3" id="KW-0804">Transcription</keyword>
<accession>A0A6J0C211</accession>
<dbReference type="InterPro" id="IPR036236">
    <property type="entry name" value="Znf_C2H2_sf"/>
</dbReference>
<dbReference type="SUPFAM" id="SSF57667">
    <property type="entry name" value="beta-beta-alpha zinc fingers"/>
    <property type="match status" value="1"/>
</dbReference>
<dbReference type="InterPro" id="IPR013087">
    <property type="entry name" value="Znf_C2H2_type"/>
</dbReference>
<dbReference type="GO" id="GO:0005634">
    <property type="term" value="C:nucleus"/>
    <property type="evidence" value="ECO:0007669"/>
    <property type="project" value="UniProtKB-SubCell"/>
</dbReference>
<evidence type="ECO:0000256" key="7">
    <source>
        <dbReference type="SAM" id="MobiDB-lite"/>
    </source>
</evidence>
<evidence type="ECO:0000256" key="1">
    <source>
        <dbReference type="ARBA" id="ARBA00004123"/>
    </source>
</evidence>
<keyword evidence="5" id="KW-0863">Zinc-finger</keyword>
<feature type="domain" description="C2H2-type" evidence="8">
    <location>
        <begin position="8"/>
        <end position="32"/>
    </location>
</feature>
<keyword evidence="4" id="KW-0539">Nucleus</keyword>
<keyword evidence="5" id="KW-0862">Zinc</keyword>
<feature type="compositionally biased region" description="Basic and acidic residues" evidence="7">
    <location>
        <begin position="317"/>
        <end position="326"/>
    </location>
</feature>
<evidence type="ECO:0000256" key="3">
    <source>
        <dbReference type="ARBA" id="ARBA00023163"/>
    </source>
</evidence>
<reference evidence="11" key="1">
    <citation type="submission" date="2025-08" db="UniProtKB">
        <authorList>
            <consortium name="RefSeq"/>
        </authorList>
    </citation>
    <scope>IDENTIFICATION</scope>
    <source>
        <tissue evidence="11">Thorax and Abdomen</tissue>
    </source>
</reference>
<evidence type="ECO:0000256" key="5">
    <source>
        <dbReference type="PROSITE-ProRule" id="PRU00042"/>
    </source>
</evidence>
<sequence>MGESEKPFACPSPGCNMSFVNEDHLTVHRKKHDMILNLGSNGKSGVFVADQTPTPTRFIRNCEEVGLFQDLQNVNPFEETFRRAVEAGKTGGGLTVPEVGISDDTLHTPHIFPHIDVPSTNNQALLRNGIAESPVINIGDSSDDDEKNANRIHVDVQNLDHGENSKEITTVELDTESRDSSIEESIIVQEADGESLSTTVINLNDGFGQQNDVPQLSINGKEVQLLIKTEDGKLMQLSAIPVSQSQMNPTTIDIQSKSQTVVIKTEPSLNCSDGKRTTNSASSRLSMAKMKLKQVLKKNEVSSDSHRQDLQASPRTLVEERSPPSDKKLDILERNRASSMRARAKRKAWVQQLERSVYNVNEANAALQMEVRALRSEVAKLKTLLLAHKDCPVTKAMEQGNSIVLGPKVISVSAETVQGASLPLVGSAVKRKSAISADVGGKPAKKKPTVSTTKPMILPKSAAPLLQKAKILRNISAVQVVDVERVISKGCDKGKQILIVQNERRETFTENSQRQIIRMNPNFEIENAASKTTGS</sequence>
<protein>
    <submittedName>
        <fullName evidence="11">Cyclic AMP-dependent transcription factor ATF-2 isoform X1</fullName>
    </submittedName>
</protein>
<feature type="coiled-coil region" evidence="6">
    <location>
        <begin position="350"/>
        <end position="384"/>
    </location>
</feature>
<proteinExistence type="predicted"/>
<dbReference type="GO" id="GO:0003700">
    <property type="term" value="F:DNA-binding transcription factor activity"/>
    <property type="evidence" value="ECO:0007669"/>
    <property type="project" value="InterPro"/>
</dbReference>
<keyword evidence="10" id="KW-1185">Reference proteome</keyword>
<feature type="compositionally biased region" description="Basic and acidic residues" evidence="7">
    <location>
        <begin position="298"/>
        <end position="309"/>
    </location>
</feature>
<dbReference type="InterPro" id="IPR046347">
    <property type="entry name" value="bZIP_sf"/>
</dbReference>
<dbReference type="Proteomes" id="UP000829291">
    <property type="component" value="Chromosome 3"/>
</dbReference>
<dbReference type="PANTHER" id="PTHR19304">
    <property type="entry name" value="CYCLIC-AMP RESPONSE ELEMENT BINDING PROTEIN"/>
    <property type="match status" value="1"/>
</dbReference>
<dbReference type="Gene3D" id="1.20.5.170">
    <property type="match status" value="1"/>
</dbReference>
<dbReference type="InterPro" id="IPR004827">
    <property type="entry name" value="bZIP"/>
</dbReference>
<evidence type="ECO:0000256" key="2">
    <source>
        <dbReference type="ARBA" id="ARBA00023015"/>
    </source>
</evidence>
<dbReference type="CTD" id="37978"/>
<dbReference type="KEGG" id="nlo:107225369"/>
<dbReference type="SMART" id="SM00355">
    <property type="entry name" value="ZnF_C2H2"/>
    <property type="match status" value="1"/>
</dbReference>
<dbReference type="GeneID" id="107225369"/>
<keyword evidence="2" id="KW-0805">Transcription regulation</keyword>
<organism evidence="11">
    <name type="scientific">Neodiprion lecontei</name>
    <name type="common">Redheaded pine sawfly</name>
    <dbReference type="NCBI Taxonomy" id="441921"/>
    <lineage>
        <taxon>Eukaryota</taxon>
        <taxon>Metazoa</taxon>
        <taxon>Ecdysozoa</taxon>
        <taxon>Arthropoda</taxon>
        <taxon>Hexapoda</taxon>
        <taxon>Insecta</taxon>
        <taxon>Pterygota</taxon>
        <taxon>Neoptera</taxon>
        <taxon>Endopterygota</taxon>
        <taxon>Hymenoptera</taxon>
        <taxon>Tenthredinoidea</taxon>
        <taxon>Diprionidae</taxon>
        <taxon>Diprioninae</taxon>
        <taxon>Neodiprion</taxon>
    </lineage>
</organism>
<evidence type="ECO:0000256" key="4">
    <source>
        <dbReference type="ARBA" id="ARBA00023242"/>
    </source>
</evidence>
<dbReference type="PROSITE" id="PS00028">
    <property type="entry name" value="ZINC_FINGER_C2H2_1"/>
    <property type="match status" value="1"/>
</dbReference>
<dbReference type="Pfam" id="PF00170">
    <property type="entry name" value="bZIP_1"/>
    <property type="match status" value="1"/>
</dbReference>
<comment type="subcellular location">
    <subcellularLocation>
        <location evidence="1">Nucleus</location>
    </subcellularLocation>
</comment>
<dbReference type="AlphaFoldDB" id="A0A6J0C211"/>
<name>A0A6J0C211_NEOLC</name>
<dbReference type="Gene3D" id="3.30.160.60">
    <property type="entry name" value="Classic Zinc Finger"/>
    <property type="match status" value="1"/>
</dbReference>
<evidence type="ECO:0000313" key="10">
    <source>
        <dbReference type="Proteomes" id="UP000829291"/>
    </source>
</evidence>
<keyword evidence="6" id="KW-0175">Coiled coil</keyword>
<dbReference type="SUPFAM" id="SSF57959">
    <property type="entry name" value="Leucine zipper domain"/>
    <property type="match status" value="1"/>
</dbReference>
<evidence type="ECO:0000256" key="6">
    <source>
        <dbReference type="SAM" id="Coils"/>
    </source>
</evidence>
<dbReference type="GO" id="GO:0008270">
    <property type="term" value="F:zinc ion binding"/>
    <property type="evidence" value="ECO:0007669"/>
    <property type="project" value="UniProtKB-KW"/>
</dbReference>
<evidence type="ECO:0000259" key="9">
    <source>
        <dbReference type="PROSITE" id="PS50217"/>
    </source>
</evidence>
<dbReference type="SMART" id="SM00338">
    <property type="entry name" value="BRLZ"/>
    <property type="match status" value="1"/>
</dbReference>
<dbReference type="InterPro" id="IPR051027">
    <property type="entry name" value="bZIP_transcription_factors"/>
</dbReference>
<dbReference type="RefSeq" id="XP_015521301.1">
    <property type="nucleotide sequence ID" value="XM_015665815.2"/>
</dbReference>